<dbReference type="PRINTS" id="PR00413">
    <property type="entry name" value="HADHALOGNASE"/>
</dbReference>
<dbReference type="Gene3D" id="3.40.50.1000">
    <property type="entry name" value="HAD superfamily/HAD-like"/>
    <property type="match status" value="1"/>
</dbReference>
<reference evidence="2" key="1">
    <citation type="submission" date="2016-08" db="EMBL/GenBank/DDBJ databases">
        <authorList>
            <person name="Seilhamer J.J."/>
        </authorList>
    </citation>
    <scope>NUCLEOTIDE SEQUENCE</scope>
    <source>
        <strain evidence="2">86</strain>
    </source>
</reference>
<protein>
    <submittedName>
        <fullName evidence="2">Hydrolase</fullName>
    </submittedName>
</protein>
<evidence type="ECO:0000256" key="1">
    <source>
        <dbReference type="ARBA" id="ARBA00022801"/>
    </source>
</evidence>
<evidence type="ECO:0000313" key="2">
    <source>
        <dbReference type="EMBL" id="SCM79831.1"/>
    </source>
</evidence>
<dbReference type="GO" id="GO:0016787">
    <property type="term" value="F:hydrolase activity"/>
    <property type="evidence" value="ECO:0007669"/>
    <property type="project" value="UniProtKB-KW"/>
</dbReference>
<dbReference type="PANTHER" id="PTHR43316">
    <property type="entry name" value="HYDROLASE, HALOACID DELAHOGENASE-RELATED"/>
    <property type="match status" value="1"/>
</dbReference>
<dbReference type="InterPro" id="IPR051540">
    <property type="entry name" value="S-2-haloacid_dehalogenase"/>
</dbReference>
<dbReference type="PANTHER" id="PTHR43316:SF3">
    <property type="entry name" value="HALOACID DEHALOGENASE, TYPE II (AFU_ORTHOLOGUE AFUA_2G07750)-RELATED"/>
    <property type="match status" value="1"/>
</dbReference>
<dbReference type="Pfam" id="PF00702">
    <property type="entry name" value="Hydrolase"/>
    <property type="match status" value="1"/>
</dbReference>
<dbReference type="EMBL" id="FMJE01000003">
    <property type="protein sequence ID" value="SCM79831.1"/>
    <property type="molecule type" value="Genomic_DNA"/>
</dbReference>
<dbReference type="InterPro" id="IPR023214">
    <property type="entry name" value="HAD_sf"/>
</dbReference>
<dbReference type="SFLD" id="SFLDG01129">
    <property type="entry name" value="C1.5:_HAD__Beta-PGM__Phosphata"/>
    <property type="match status" value="1"/>
</dbReference>
<gene>
    <name evidence="2" type="ORF">KL86SPO_30115</name>
</gene>
<dbReference type="AlphaFoldDB" id="A0A212LQS6"/>
<proteinExistence type="predicted"/>
<dbReference type="InterPro" id="IPR036412">
    <property type="entry name" value="HAD-like_sf"/>
</dbReference>
<sequence length="243" mass="27232">MIKSVLFDLDGTLLPLDQDAFFHEYLKHMGRRAASIAEPKQFINQLLASTGTMINSKDKTKTNQQVFWEDFLANIGITEDVLVPVMDNFYETDFVLVKPTTRASKAARQAVMAVLELGLEVVVATNPIFPLHAVRQRIDWAGLGDINFKHVTSYEHCHFCKPNPDYYREIVDQIGRQPQECLMVGNDVEEDLVAAKIGMKTYLVTDCLLNSKKLDFTTDYQGTLQELADSIAGIIKAENGGVS</sequence>
<accession>A0A212LQS6</accession>
<dbReference type="SFLD" id="SFLDS00003">
    <property type="entry name" value="Haloacid_Dehalogenase"/>
    <property type="match status" value="1"/>
</dbReference>
<dbReference type="SUPFAM" id="SSF56784">
    <property type="entry name" value="HAD-like"/>
    <property type="match status" value="1"/>
</dbReference>
<name>A0A212LQS6_9FIRM</name>
<keyword evidence="1 2" id="KW-0378">Hydrolase</keyword>
<dbReference type="InterPro" id="IPR006439">
    <property type="entry name" value="HAD-SF_hydro_IA"/>
</dbReference>
<organism evidence="2">
    <name type="scientific">uncultured Sporomusa sp</name>
    <dbReference type="NCBI Taxonomy" id="307249"/>
    <lineage>
        <taxon>Bacteria</taxon>
        <taxon>Bacillati</taxon>
        <taxon>Bacillota</taxon>
        <taxon>Negativicutes</taxon>
        <taxon>Selenomonadales</taxon>
        <taxon>Sporomusaceae</taxon>
        <taxon>Sporomusa</taxon>
        <taxon>environmental samples</taxon>
    </lineage>
</organism>
<dbReference type="RefSeq" id="WP_075755773.1">
    <property type="nucleotide sequence ID" value="NZ_LT608335.1"/>
</dbReference>